<evidence type="ECO:0000313" key="2">
    <source>
        <dbReference type="Proteomes" id="UP000663833"/>
    </source>
</evidence>
<comment type="caution">
    <text evidence="1">The sequence shown here is derived from an EMBL/GenBank/DDBJ whole genome shotgun (WGS) entry which is preliminary data.</text>
</comment>
<accession>A0A817UAB8</accession>
<sequence length="93" mass="10509">MVDWLHPSITDNSRVVNRGLSSIRTFNRLISDSSGRSDLGRSYNDMPPLRNLLKQSRYVRSATASSPCGAHILRVAALALFPNWNSYKMQCRI</sequence>
<protein>
    <submittedName>
        <fullName evidence="1">Uncharacterized protein</fullName>
    </submittedName>
</protein>
<dbReference type="AlphaFoldDB" id="A0A817UAB8"/>
<dbReference type="Proteomes" id="UP000663833">
    <property type="component" value="Unassembled WGS sequence"/>
</dbReference>
<proteinExistence type="predicted"/>
<evidence type="ECO:0000313" key="1">
    <source>
        <dbReference type="EMBL" id="CAF3328217.1"/>
    </source>
</evidence>
<name>A0A817UAB8_9BILA</name>
<organism evidence="1 2">
    <name type="scientific">Rotaria socialis</name>
    <dbReference type="NCBI Taxonomy" id="392032"/>
    <lineage>
        <taxon>Eukaryota</taxon>
        <taxon>Metazoa</taxon>
        <taxon>Spiralia</taxon>
        <taxon>Gnathifera</taxon>
        <taxon>Rotifera</taxon>
        <taxon>Eurotatoria</taxon>
        <taxon>Bdelloidea</taxon>
        <taxon>Philodinida</taxon>
        <taxon>Philodinidae</taxon>
        <taxon>Rotaria</taxon>
    </lineage>
</organism>
<gene>
    <name evidence="1" type="ORF">LUA448_LOCUS10730</name>
</gene>
<dbReference type="EMBL" id="CAJNYD010001283">
    <property type="protein sequence ID" value="CAF3328217.1"/>
    <property type="molecule type" value="Genomic_DNA"/>
</dbReference>
<reference evidence="1" key="1">
    <citation type="submission" date="2021-02" db="EMBL/GenBank/DDBJ databases">
        <authorList>
            <person name="Nowell W R."/>
        </authorList>
    </citation>
    <scope>NUCLEOTIDE SEQUENCE</scope>
</reference>